<evidence type="ECO:0000313" key="3">
    <source>
        <dbReference type="Proteomes" id="UP000729402"/>
    </source>
</evidence>
<name>A0A8J5SQD3_ZIZPA</name>
<organism evidence="2 3">
    <name type="scientific">Zizania palustris</name>
    <name type="common">Northern wild rice</name>
    <dbReference type="NCBI Taxonomy" id="103762"/>
    <lineage>
        <taxon>Eukaryota</taxon>
        <taxon>Viridiplantae</taxon>
        <taxon>Streptophyta</taxon>
        <taxon>Embryophyta</taxon>
        <taxon>Tracheophyta</taxon>
        <taxon>Spermatophyta</taxon>
        <taxon>Magnoliopsida</taxon>
        <taxon>Liliopsida</taxon>
        <taxon>Poales</taxon>
        <taxon>Poaceae</taxon>
        <taxon>BOP clade</taxon>
        <taxon>Oryzoideae</taxon>
        <taxon>Oryzeae</taxon>
        <taxon>Zizaniinae</taxon>
        <taxon>Zizania</taxon>
    </lineage>
</organism>
<reference evidence="2" key="1">
    <citation type="journal article" date="2021" name="bioRxiv">
        <title>Whole Genome Assembly and Annotation of Northern Wild Rice, Zizania palustris L., Supports a Whole Genome Duplication in the Zizania Genus.</title>
        <authorList>
            <person name="Haas M."/>
            <person name="Kono T."/>
            <person name="Macchietto M."/>
            <person name="Millas R."/>
            <person name="McGilp L."/>
            <person name="Shao M."/>
            <person name="Duquette J."/>
            <person name="Hirsch C.N."/>
            <person name="Kimball J."/>
        </authorList>
    </citation>
    <scope>NUCLEOTIDE SEQUENCE</scope>
    <source>
        <tissue evidence="2">Fresh leaf tissue</tissue>
    </source>
</reference>
<evidence type="ECO:0000313" key="2">
    <source>
        <dbReference type="EMBL" id="KAG8066983.1"/>
    </source>
</evidence>
<proteinExistence type="predicted"/>
<keyword evidence="3" id="KW-1185">Reference proteome</keyword>
<sequence length="93" mass="10066">MPVTHTAKVKAYPPTATGPLASDSPPLLSAYIASPTETSTRSAIVFLLLLLLVSGNPPPRRPLLLSYLLLSFGWQWEVARTNMMRATRGSSLT</sequence>
<feature type="region of interest" description="Disordered" evidence="1">
    <location>
        <begin position="1"/>
        <end position="24"/>
    </location>
</feature>
<evidence type="ECO:0000256" key="1">
    <source>
        <dbReference type="SAM" id="MobiDB-lite"/>
    </source>
</evidence>
<dbReference type="AlphaFoldDB" id="A0A8J5SQD3"/>
<accession>A0A8J5SQD3</accession>
<gene>
    <name evidence="2" type="ORF">GUJ93_ZPchr0005g14259</name>
</gene>
<dbReference type="Proteomes" id="UP000729402">
    <property type="component" value="Unassembled WGS sequence"/>
</dbReference>
<reference evidence="2" key="2">
    <citation type="submission" date="2021-02" db="EMBL/GenBank/DDBJ databases">
        <authorList>
            <person name="Kimball J.A."/>
            <person name="Haas M.W."/>
            <person name="Macchietto M."/>
            <person name="Kono T."/>
            <person name="Duquette J."/>
            <person name="Shao M."/>
        </authorList>
    </citation>
    <scope>NUCLEOTIDE SEQUENCE</scope>
    <source>
        <tissue evidence="2">Fresh leaf tissue</tissue>
    </source>
</reference>
<dbReference type="EMBL" id="JAAALK010000284">
    <property type="protein sequence ID" value="KAG8066983.1"/>
    <property type="molecule type" value="Genomic_DNA"/>
</dbReference>
<protein>
    <submittedName>
        <fullName evidence="2">Uncharacterized protein</fullName>
    </submittedName>
</protein>
<comment type="caution">
    <text evidence="2">The sequence shown here is derived from an EMBL/GenBank/DDBJ whole genome shotgun (WGS) entry which is preliminary data.</text>
</comment>